<evidence type="ECO:0000256" key="1">
    <source>
        <dbReference type="ARBA" id="ARBA00004196"/>
    </source>
</evidence>
<keyword evidence="6" id="KW-1185">Reference proteome</keyword>
<sequence>MPFRKKQTSFGIVGVATIGLSALVTGCGSQSTGNSTGTTSTSGQKIHLTMTVWGSTLDTKTYQERVDLYTKLHPNVTITVKNLPKYDQQVETMIAGGDAPDIMAVSQDAVGFGQEGAVLNLTPYIKQAGMNLNSIYEPGYLGEYQYQGQQYGLPDRGGYIITYYNKDMFKKAGLTDPTNGWTWNQFLTDAKKLTITNGGKTTQWGFAGGTWWPVYGSFVQENGGKILNSSLNQSELGSSATQNALTWVNNLSYKWHVAPTTVQYANMGSGVTGDELFGQGKVALLTTGFWDIASYVQDKINFGIAPMPVGKQGGMETVGTGLAVCAKSKYPQVAFQVLEFLESKAGQAPIVQNGEDVPATKAGMAMWIKSLPKSVSFSSLQSAQSDVFSPQIPPQWNQLQTSLSNDLTPFFNGEKSLNSILSKTNSDVNSLVGGN</sequence>
<dbReference type="PANTHER" id="PTHR43649">
    <property type="entry name" value="ARABINOSE-BINDING PROTEIN-RELATED"/>
    <property type="match status" value="1"/>
</dbReference>
<dbReference type="RefSeq" id="WP_268007840.1">
    <property type="nucleotide sequence ID" value="NZ_BSUT01000001.1"/>
</dbReference>
<dbReference type="PANTHER" id="PTHR43649:SF31">
    <property type="entry name" value="SN-GLYCEROL-3-PHOSPHATE-BINDING PERIPLASMIC PROTEIN UGPB"/>
    <property type="match status" value="1"/>
</dbReference>
<dbReference type="EMBL" id="CP104067">
    <property type="protein sequence ID" value="WAH43935.1"/>
    <property type="molecule type" value="Genomic_DNA"/>
</dbReference>
<dbReference type="Gene3D" id="3.40.190.10">
    <property type="entry name" value="Periplasmic binding protein-like II"/>
    <property type="match status" value="1"/>
</dbReference>
<name>A0ABY6ZLZ4_9BACL</name>
<dbReference type="PROSITE" id="PS51257">
    <property type="entry name" value="PROKAR_LIPOPROTEIN"/>
    <property type="match status" value="1"/>
</dbReference>
<gene>
    <name evidence="5" type="ORF">NZD89_11420</name>
</gene>
<reference evidence="5" key="1">
    <citation type="submission" date="2022-08" db="EMBL/GenBank/DDBJ databases">
        <title>Alicyclobacillus fastidiosus DSM 17978, complete genome.</title>
        <authorList>
            <person name="Wang Q."/>
            <person name="Cai R."/>
            <person name="Wang Z."/>
        </authorList>
    </citation>
    <scope>NUCLEOTIDE SEQUENCE</scope>
    <source>
        <strain evidence="5">DSM 17978</strain>
    </source>
</reference>
<comment type="subcellular location">
    <subcellularLocation>
        <location evidence="1">Cell envelope</location>
    </subcellularLocation>
</comment>
<dbReference type="CDD" id="cd13585">
    <property type="entry name" value="PBP2_TMBP_like"/>
    <property type="match status" value="1"/>
</dbReference>
<organism evidence="5 6">
    <name type="scientific">Alicyclobacillus fastidiosus</name>
    <dbReference type="NCBI Taxonomy" id="392011"/>
    <lineage>
        <taxon>Bacteria</taxon>
        <taxon>Bacillati</taxon>
        <taxon>Bacillota</taxon>
        <taxon>Bacilli</taxon>
        <taxon>Bacillales</taxon>
        <taxon>Alicyclobacillaceae</taxon>
        <taxon>Alicyclobacillus</taxon>
    </lineage>
</organism>
<dbReference type="InterPro" id="IPR006059">
    <property type="entry name" value="SBP"/>
</dbReference>
<dbReference type="SUPFAM" id="SSF53850">
    <property type="entry name" value="Periplasmic binding protein-like II"/>
    <property type="match status" value="1"/>
</dbReference>
<dbReference type="Proteomes" id="UP001164761">
    <property type="component" value="Chromosome"/>
</dbReference>
<protein>
    <submittedName>
        <fullName evidence="5">Sugar ABC transporter substrate-binding protein</fullName>
    </submittedName>
</protein>
<keyword evidence="4" id="KW-0732">Signal</keyword>
<comment type="similarity">
    <text evidence="2">Belongs to the bacterial solute-binding protein 1 family.</text>
</comment>
<evidence type="ECO:0000256" key="4">
    <source>
        <dbReference type="ARBA" id="ARBA00022729"/>
    </source>
</evidence>
<evidence type="ECO:0000313" key="6">
    <source>
        <dbReference type="Proteomes" id="UP001164761"/>
    </source>
</evidence>
<evidence type="ECO:0000256" key="2">
    <source>
        <dbReference type="ARBA" id="ARBA00008520"/>
    </source>
</evidence>
<keyword evidence="3" id="KW-0813">Transport</keyword>
<accession>A0ABY6ZLZ4</accession>
<evidence type="ECO:0000313" key="5">
    <source>
        <dbReference type="EMBL" id="WAH43935.1"/>
    </source>
</evidence>
<evidence type="ECO:0000256" key="3">
    <source>
        <dbReference type="ARBA" id="ARBA00022448"/>
    </source>
</evidence>
<dbReference type="InterPro" id="IPR050490">
    <property type="entry name" value="Bact_solute-bd_prot1"/>
</dbReference>
<proteinExistence type="inferred from homology"/>
<dbReference type="Pfam" id="PF01547">
    <property type="entry name" value="SBP_bac_1"/>
    <property type="match status" value="1"/>
</dbReference>